<comment type="caution">
    <text evidence="2">The sequence shown here is derived from an EMBL/GenBank/DDBJ whole genome shotgun (WGS) entry which is preliminary data.</text>
</comment>
<dbReference type="STRING" id="1379903.ATO8_04736"/>
<dbReference type="PROSITE" id="PS51257">
    <property type="entry name" value="PROKAR_LIPOPROTEIN"/>
    <property type="match status" value="1"/>
</dbReference>
<organism evidence="2 3">
    <name type="scientific">Roseivivax marinus</name>
    <dbReference type="NCBI Taxonomy" id="1379903"/>
    <lineage>
        <taxon>Bacteria</taxon>
        <taxon>Pseudomonadati</taxon>
        <taxon>Pseudomonadota</taxon>
        <taxon>Alphaproteobacteria</taxon>
        <taxon>Rhodobacterales</taxon>
        <taxon>Roseobacteraceae</taxon>
        <taxon>Roseivivax</taxon>
    </lineage>
</organism>
<dbReference type="PATRIC" id="fig|1317118.6.peg.980"/>
<evidence type="ECO:0000313" key="3">
    <source>
        <dbReference type="Proteomes" id="UP000019063"/>
    </source>
</evidence>
<dbReference type="InterPro" id="IPR036691">
    <property type="entry name" value="Endo/exonu/phosph_ase_sf"/>
</dbReference>
<dbReference type="Gene3D" id="3.60.10.10">
    <property type="entry name" value="Endonuclease/exonuclease/phosphatase"/>
    <property type="match status" value="1"/>
</dbReference>
<keyword evidence="3" id="KW-1185">Reference proteome</keyword>
<sequence length="312" mass="33461">MKMLLRLAAALVLLPLLLACGAYVMQSRGTAPPAAGAALRVATHNVHYIWLNRSEGPWSVGDWTERRAALDAAFKALEADIVATQEMESFGGGNSDEVNLARAWLLERNPGYGAAAVGDWQSFPSTQPIFYRRGRLDLTDQGWFFFSETPDVIYSRTFDGSYPAFASWAEFRTEAGTSLRVVNVHFDAGSGSNRIRSAELVAERLAPLLARGTPVLLLGDLNARLGAPTVDILAEAGLTFADVPGATFHFNRGINVFGAIDHVALGPGIALEGGPWVLRERFAGDWPSDHYPVAADITLPGPDQPAGAGGIE</sequence>
<dbReference type="InterPro" id="IPR005135">
    <property type="entry name" value="Endo/exonuclease/phosphatase"/>
</dbReference>
<dbReference type="GO" id="GO:0003824">
    <property type="term" value="F:catalytic activity"/>
    <property type="evidence" value="ECO:0007669"/>
    <property type="project" value="InterPro"/>
</dbReference>
<evidence type="ECO:0000313" key="2">
    <source>
        <dbReference type="EMBL" id="ETW14171.1"/>
    </source>
</evidence>
<dbReference type="AlphaFoldDB" id="W4HPX6"/>
<evidence type="ECO:0000259" key="1">
    <source>
        <dbReference type="Pfam" id="PF03372"/>
    </source>
</evidence>
<dbReference type="SUPFAM" id="SSF56219">
    <property type="entry name" value="DNase I-like"/>
    <property type="match status" value="1"/>
</dbReference>
<dbReference type="Pfam" id="PF03372">
    <property type="entry name" value="Exo_endo_phos"/>
    <property type="match status" value="1"/>
</dbReference>
<dbReference type="Proteomes" id="UP000019063">
    <property type="component" value="Unassembled WGS sequence"/>
</dbReference>
<proteinExistence type="predicted"/>
<gene>
    <name evidence="2" type="ORF">ATO8_04736</name>
</gene>
<feature type="domain" description="Endonuclease/exonuclease/phosphatase" evidence="1">
    <location>
        <begin position="61"/>
        <end position="290"/>
    </location>
</feature>
<name>W4HPX6_9RHOB</name>
<accession>W4HPX6</accession>
<protein>
    <recommendedName>
        <fullName evidence="1">Endonuclease/exonuclease/phosphatase domain-containing protein</fullName>
    </recommendedName>
</protein>
<dbReference type="EMBL" id="AQQW01000002">
    <property type="protein sequence ID" value="ETW14171.1"/>
    <property type="molecule type" value="Genomic_DNA"/>
</dbReference>
<dbReference type="eggNOG" id="COG3568">
    <property type="taxonomic scope" value="Bacteria"/>
</dbReference>
<reference evidence="2 3" key="1">
    <citation type="journal article" date="2014" name="Antonie Van Leeuwenhoek">
        <title>Roseivivax atlanticus sp. nov., isolated from surface seawater of the Atlantic Ocean.</title>
        <authorList>
            <person name="Li G."/>
            <person name="Lai Q."/>
            <person name="Liu X."/>
            <person name="Sun F."/>
            <person name="Shao Z."/>
        </authorList>
    </citation>
    <scope>NUCLEOTIDE SEQUENCE [LARGE SCALE GENOMIC DNA]</scope>
    <source>
        <strain evidence="2 3">22II-s10s</strain>
    </source>
</reference>
<dbReference type="RefSeq" id="WP_043842440.1">
    <property type="nucleotide sequence ID" value="NZ_AQQW01000002.1"/>
</dbReference>